<comment type="similarity">
    <text evidence="4">Belongs to the CobB/CobQ family. CobQ subfamily.</text>
</comment>
<dbReference type="InterPro" id="IPR047045">
    <property type="entry name" value="CobQ_N"/>
</dbReference>
<dbReference type="GO" id="GO:0009236">
    <property type="term" value="P:cobalamin biosynthetic process"/>
    <property type="evidence" value="ECO:0007669"/>
    <property type="project" value="UniProtKB-UniRule"/>
</dbReference>
<dbReference type="CDD" id="cd05389">
    <property type="entry name" value="CobQ_N"/>
    <property type="match status" value="1"/>
</dbReference>
<keyword evidence="2 4" id="KW-0169">Cobalamin biosynthesis</keyword>
<dbReference type="InterPro" id="IPR002586">
    <property type="entry name" value="CobQ/CobB/MinD/ParA_Nub-bd_dom"/>
</dbReference>
<dbReference type="Pfam" id="PF07685">
    <property type="entry name" value="GATase_3"/>
    <property type="match status" value="1"/>
</dbReference>
<dbReference type="Pfam" id="PF01656">
    <property type="entry name" value="CbiA"/>
    <property type="match status" value="1"/>
</dbReference>
<reference evidence="5 6" key="1">
    <citation type="submission" date="2015-12" db="EMBL/GenBank/DDBJ databases">
        <title>Genome sequence of Aneurinibacillus soli.</title>
        <authorList>
            <person name="Lee J.S."/>
            <person name="Lee K.C."/>
            <person name="Kim K.K."/>
            <person name="Lee B.W."/>
        </authorList>
    </citation>
    <scope>NUCLEOTIDE SEQUENCE [LARGE SCALE GENOMIC DNA]</scope>
    <source>
        <strain evidence="5 6">CB4</strain>
    </source>
</reference>
<organism evidence="5 6">
    <name type="scientific">Aneurinibacillus soli</name>
    <dbReference type="NCBI Taxonomy" id="1500254"/>
    <lineage>
        <taxon>Bacteria</taxon>
        <taxon>Bacillati</taxon>
        <taxon>Bacillota</taxon>
        <taxon>Bacilli</taxon>
        <taxon>Bacillales</taxon>
        <taxon>Paenibacillaceae</taxon>
        <taxon>Aneurinibacillus group</taxon>
        <taxon>Aneurinibacillus</taxon>
    </lineage>
</organism>
<name>A0A0U4WD27_9BACL</name>
<dbReference type="PANTHER" id="PTHR21343:SF1">
    <property type="entry name" value="COBYRIC ACID SYNTHASE"/>
    <property type="match status" value="1"/>
</dbReference>
<evidence type="ECO:0000256" key="1">
    <source>
        <dbReference type="ARBA" id="ARBA00004953"/>
    </source>
</evidence>
<evidence type="ECO:0000256" key="2">
    <source>
        <dbReference type="ARBA" id="ARBA00022573"/>
    </source>
</evidence>
<keyword evidence="6" id="KW-1185">Reference proteome</keyword>
<dbReference type="OrthoDB" id="9808302at2"/>
<evidence type="ECO:0000313" key="6">
    <source>
        <dbReference type="Proteomes" id="UP000217696"/>
    </source>
</evidence>
<protein>
    <recommendedName>
        <fullName evidence="4">Cobyric acid synthase</fullName>
    </recommendedName>
</protein>
<dbReference type="NCBIfam" id="NF001989">
    <property type="entry name" value="PRK00784.1"/>
    <property type="match status" value="1"/>
</dbReference>
<dbReference type="InterPro" id="IPR011698">
    <property type="entry name" value="GATase_3"/>
</dbReference>
<feature type="active site" evidence="4">
    <location>
        <position position="436"/>
    </location>
</feature>
<dbReference type="InterPro" id="IPR027417">
    <property type="entry name" value="P-loop_NTPase"/>
</dbReference>
<dbReference type="CDD" id="cd01750">
    <property type="entry name" value="GATase1_CobQ"/>
    <property type="match status" value="1"/>
</dbReference>
<dbReference type="AlphaFoldDB" id="A0A0U4WD27"/>
<evidence type="ECO:0000256" key="4">
    <source>
        <dbReference type="HAMAP-Rule" id="MF_00028"/>
    </source>
</evidence>
<accession>A0A0U4WD27</accession>
<dbReference type="PROSITE" id="PS51274">
    <property type="entry name" value="GATASE_COBBQ"/>
    <property type="match status" value="1"/>
</dbReference>
<dbReference type="Gene3D" id="3.40.50.300">
    <property type="entry name" value="P-loop containing nucleotide triphosphate hydrolases"/>
    <property type="match status" value="1"/>
</dbReference>
<comment type="pathway">
    <text evidence="1 4">Cofactor biosynthesis; adenosylcobalamin biosynthesis.</text>
</comment>
<dbReference type="InterPro" id="IPR004459">
    <property type="entry name" value="CobQ_synth"/>
</dbReference>
<dbReference type="PANTHER" id="PTHR21343">
    <property type="entry name" value="DETHIOBIOTIN SYNTHETASE"/>
    <property type="match status" value="1"/>
</dbReference>
<dbReference type="InterPro" id="IPR033949">
    <property type="entry name" value="CobQ_GATase1"/>
</dbReference>
<dbReference type="GO" id="GO:0015420">
    <property type="term" value="F:ABC-type vitamin B12 transporter activity"/>
    <property type="evidence" value="ECO:0007669"/>
    <property type="project" value="UniProtKB-UniRule"/>
</dbReference>
<evidence type="ECO:0000313" key="5">
    <source>
        <dbReference type="EMBL" id="BAU26715.1"/>
    </source>
</evidence>
<feature type="active site" description="Nucleophile" evidence="4">
    <location>
        <position position="334"/>
    </location>
</feature>
<dbReference type="NCBIfam" id="TIGR00313">
    <property type="entry name" value="cobQ"/>
    <property type="match status" value="1"/>
</dbReference>
<dbReference type="KEGG" id="asoc:CB4_00858"/>
<keyword evidence="3 4" id="KW-0315">Glutamine amidotransferase</keyword>
<sequence length="504" mass="55155">MRAIMLQGTSSDVGKSVLCTALCRIFYEDGWKVAPFKSQNMALNSYITRDGKEIGRAQGVQAEACRIDATADMNPILLKPKKDMIAEVIVRGEHYADMGAGAYREDYVPKALPVLQESLDRLAEEYEVLVMEGAGSPAEINLKDRDIANMKAAELADAPVILVADIDRGGVFASLVGTLTLLDESERARVKGFIINKFRGKFSLLKSGLDWLEEHTGLPVLGVIPYADTGIEAEDSLALSKLRLKKQDETGDALKVAVIRLPRISNFTDIDPLYDEPGVTVRLLASVAEWNNPDIIIIPGTKNTTDDFLWLTETGLAAKIQEAAQAGAHVVGICGGYQMLGTTLLDPDGVESVHAEIEGLSLLPLVTTFQAGKRTVRTMGHVSGATFAAGQEVQGYEIHLGRTDRGEGGIPLFTLEDGHMDGTLNEAGTVWGTYLHGVFHNRSFTRVWLNDIRYKRGLELVEADVKTEAEMREASYTELASLVRHYLDMEKVYEIVGLTQPTRT</sequence>
<dbReference type="RefSeq" id="WP_096463731.1">
    <property type="nucleotide sequence ID" value="NZ_AP017312.1"/>
</dbReference>
<dbReference type="HAMAP" id="MF_00028">
    <property type="entry name" value="CobQ"/>
    <property type="match status" value="1"/>
</dbReference>
<dbReference type="UniPathway" id="UPA00148"/>
<gene>
    <name evidence="4 5" type="primary">cobQ</name>
    <name evidence="5" type="ORF">CB4_00858</name>
</gene>
<comment type="function">
    <text evidence="4">Catalyzes amidations at positions B, D, E, and G on adenosylcobyrinic A,C-diamide. NH(2) groups are provided by glutamine, and one molecule of ATP is hydrogenolyzed for each amidation.</text>
</comment>
<dbReference type="EMBL" id="AP017312">
    <property type="protein sequence ID" value="BAU26715.1"/>
    <property type="molecule type" value="Genomic_DNA"/>
</dbReference>
<evidence type="ECO:0000256" key="3">
    <source>
        <dbReference type="ARBA" id="ARBA00022962"/>
    </source>
</evidence>
<dbReference type="SUPFAM" id="SSF52317">
    <property type="entry name" value="Class I glutamine amidotransferase-like"/>
    <property type="match status" value="1"/>
</dbReference>
<dbReference type="GO" id="GO:0003824">
    <property type="term" value="F:catalytic activity"/>
    <property type="evidence" value="ECO:0007669"/>
    <property type="project" value="InterPro"/>
</dbReference>
<dbReference type="Gene3D" id="3.40.50.880">
    <property type="match status" value="1"/>
</dbReference>
<dbReference type="Proteomes" id="UP000217696">
    <property type="component" value="Chromosome"/>
</dbReference>
<dbReference type="InterPro" id="IPR029062">
    <property type="entry name" value="Class_I_gatase-like"/>
</dbReference>
<proteinExistence type="inferred from homology"/>
<dbReference type="SUPFAM" id="SSF52540">
    <property type="entry name" value="P-loop containing nucleoside triphosphate hydrolases"/>
    <property type="match status" value="1"/>
</dbReference>